<evidence type="ECO:0000256" key="2">
    <source>
        <dbReference type="ARBA" id="ARBA00007261"/>
    </source>
</evidence>
<evidence type="ECO:0000259" key="11">
    <source>
        <dbReference type="Pfam" id="PF00675"/>
    </source>
</evidence>
<keyword evidence="4" id="KW-0479">Metal-binding</keyword>
<accession>A0A3D9BY50</accession>
<dbReference type="Proteomes" id="UP000257131">
    <property type="component" value="Unassembled WGS sequence"/>
</dbReference>
<dbReference type="InterPro" id="IPR001431">
    <property type="entry name" value="Pept_M16_Zn_BS"/>
</dbReference>
<evidence type="ECO:0000256" key="6">
    <source>
        <dbReference type="ARBA" id="ARBA00022833"/>
    </source>
</evidence>
<dbReference type="AlphaFoldDB" id="A0A3D9BY50"/>
<proteinExistence type="inferred from homology"/>
<feature type="chain" id="PRO_5017667595" evidence="10">
    <location>
        <begin position="23"/>
        <end position="467"/>
    </location>
</feature>
<evidence type="ECO:0000256" key="8">
    <source>
        <dbReference type="RuleBase" id="RU004447"/>
    </source>
</evidence>
<protein>
    <submittedName>
        <fullName evidence="13">Insulinase family protein</fullName>
    </submittedName>
</protein>
<dbReference type="EMBL" id="QOHR01000003">
    <property type="protein sequence ID" value="REC58291.1"/>
    <property type="molecule type" value="Genomic_DNA"/>
</dbReference>
<feature type="signal peptide" evidence="10">
    <location>
        <begin position="1"/>
        <end position="22"/>
    </location>
</feature>
<organism evidence="13 14">
    <name type="scientific">Rhodosalinus sediminis</name>
    <dbReference type="NCBI Taxonomy" id="1940533"/>
    <lineage>
        <taxon>Bacteria</taxon>
        <taxon>Pseudomonadati</taxon>
        <taxon>Pseudomonadota</taxon>
        <taxon>Alphaproteobacteria</taxon>
        <taxon>Rhodobacterales</taxon>
        <taxon>Paracoccaceae</taxon>
        <taxon>Rhodosalinus</taxon>
    </lineage>
</organism>
<dbReference type="PROSITE" id="PS00143">
    <property type="entry name" value="INSULINASE"/>
    <property type="match status" value="1"/>
</dbReference>
<feature type="domain" description="Peptidase M16 C-terminal" evidence="12">
    <location>
        <begin position="192"/>
        <end position="374"/>
    </location>
</feature>
<keyword evidence="10" id="KW-0732">Signal</keyword>
<dbReference type="GO" id="GO:0046872">
    <property type="term" value="F:metal ion binding"/>
    <property type="evidence" value="ECO:0007669"/>
    <property type="project" value="UniProtKB-KW"/>
</dbReference>
<evidence type="ECO:0000256" key="10">
    <source>
        <dbReference type="SAM" id="SignalP"/>
    </source>
</evidence>
<reference evidence="13 14" key="1">
    <citation type="journal article" date="2017" name="Int. J. Syst. Evol. Microbiol.">
        <title>Rhodosalinus sediminis gen. nov., sp. nov., isolated from marine saltern.</title>
        <authorList>
            <person name="Guo L.Y."/>
            <person name="Ling S.K."/>
            <person name="Li C.M."/>
            <person name="Chen G.J."/>
            <person name="Du Z.J."/>
        </authorList>
    </citation>
    <scope>NUCLEOTIDE SEQUENCE [LARGE SCALE GENOMIC DNA]</scope>
    <source>
        <strain evidence="13 14">WDN1C137</strain>
    </source>
</reference>
<keyword evidence="7" id="KW-0482">Metalloprotease</keyword>
<evidence type="ECO:0000256" key="1">
    <source>
        <dbReference type="ARBA" id="ARBA00001947"/>
    </source>
</evidence>
<dbReference type="RefSeq" id="WP_115978674.1">
    <property type="nucleotide sequence ID" value="NZ_QOHR01000003.1"/>
</dbReference>
<sequence length="467" mass="50632">MRRAFAALALLVAAAGATVAAAAETVTDFTLDNGMEVVVIEDHRAPLVVHMVWYRAGAADEPPGRSGIAHFLEHLMFKGTDDLAPGEFSATVAAQGGRDNAFTSYDYTAYFQRVAADRLGLMMEMEAERMTDLALRPEDVATERGVILEERNQRVENEPSSLFREQAAAALWLNHPYGTPVIGWRHEIEALDKAAAEAFYDRFYAPNNAILIVAGDTTPEEVRALAEEHYGAISANPEVGPRARPQEPPHRAARRVAMEDPRVAQPLLQRQYLAPARAPGDQERAAALTLLAEILGGGQTSVLTRKLQFEEQVAVFAGAYYGATRRDGSSFSLVAVPREGVSPEEAEAALDRAVADFLEAGVDAEQLERIKFQLRASRIYEQDNVQSLANRYGRALASGLTLADIEAWPEVLQSVTEEDILAAAREVLRPERSVTGVLTAGGARAEDAEMPAVPGESGAVAPEEVMQ</sequence>
<dbReference type="GO" id="GO:0004222">
    <property type="term" value="F:metalloendopeptidase activity"/>
    <property type="evidence" value="ECO:0007669"/>
    <property type="project" value="InterPro"/>
</dbReference>
<dbReference type="InterPro" id="IPR050626">
    <property type="entry name" value="Peptidase_M16"/>
</dbReference>
<feature type="domain" description="Peptidase M16 N-terminal" evidence="11">
    <location>
        <begin position="37"/>
        <end position="182"/>
    </location>
</feature>
<dbReference type="InterPro" id="IPR011765">
    <property type="entry name" value="Pept_M16_N"/>
</dbReference>
<feature type="region of interest" description="Disordered" evidence="9">
    <location>
        <begin position="441"/>
        <end position="467"/>
    </location>
</feature>
<comment type="caution">
    <text evidence="13">The sequence shown here is derived from an EMBL/GenBank/DDBJ whole genome shotgun (WGS) entry which is preliminary data.</text>
</comment>
<comment type="similarity">
    <text evidence="2 8">Belongs to the peptidase M16 family.</text>
</comment>
<dbReference type="InterPro" id="IPR007863">
    <property type="entry name" value="Peptidase_M16_C"/>
</dbReference>
<evidence type="ECO:0000256" key="4">
    <source>
        <dbReference type="ARBA" id="ARBA00022723"/>
    </source>
</evidence>
<evidence type="ECO:0000256" key="9">
    <source>
        <dbReference type="SAM" id="MobiDB-lite"/>
    </source>
</evidence>
<name>A0A3D9BY50_9RHOB</name>
<dbReference type="Pfam" id="PF05193">
    <property type="entry name" value="Peptidase_M16_C"/>
    <property type="match status" value="1"/>
</dbReference>
<dbReference type="Gene3D" id="3.30.830.10">
    <property type="entry name" value="Metalloenzyme, LuxS/M16 peptidase-like"/>
    <property type="match status" value="2"/>
</dbReference>
<dbReference type="InterPro" id="IPR011249">
    <property type="entry name" value="Metalloenz_LuxS/M16"/>
</dbReference>
<evidence type="ECO:0000256" key="3">
    <source>
        <dbReference type="ARBA" id="ARBA00022670"/>
    </source>
</evidence>
<evidence type="ECO:0000256" key="7">
    <source>
        <dbReference type="ARBA" id="ARBA00023049"/>
    </source>
</evidence>
<evidence type="ECO:0000313" key="14">
    <source>
        <dbReference type="Proteomes" id="UP000257131"/>
    </source>
</evidence>
<keyword evidence="6" id="KW-0862">Zinc</keyword>
<evidence type="ECO:0000259" key="12">
    <source>
        <dbReference type="Pfam" id="PF05193"/>
    </source>
</evidence>
<dbReference type="SUPFAM" id="SSF63411">
    <property type="entry name" value="LuxS/MPP-like metallohydrolase"/>
    <property type="match status" value="2"/>
</dbReference>
<keyword evidence="5" id="KW-0378">Hydrolase</keyword>
<dbReference type="PANTHER" id="PTHR43690">
    <property type="entry name" value="NARDILYSIN"/>
    <property type="match status" value="1"/>
</dbReference>
<dbReference type="OrthoDB" id="9811314at2"/>
<dbReference type="GO" id="GO:0006508">
    <property type="term" value="P:proteolysis"/>
    <property type="evidence" value="ECO:0007669"/>
    <property type="project" value="UniProtKB-KW"/>
</dbReference>
<keyword evidence="3" id="KW-0645">Protease</keyword>
<gene>
    <name evidence="13" type="ORF">DRV84_04480</name>
</gene>
<comment type="cofactor">
    <cofactor evidence="1">
        <name>Zn(2+)</name>
        <dbReference type="ChEBI" id="CHEBI:29105"/>
    </cofactor>
</comment>
<evidence type="ECO:0000256" key="5">
    <source>
        <dbReference type="ARBA" id="ARBA00022801"/>
    </source>
</evidence>
<dbReference type="PANTHER" id="PTHR43690:SF17">
    <property type="entry name" value="PROTEIN YHJJ"/>
    <property type="match status" value="1"/>
</dbReference>
<dbReference type="Pfam" id="PF00675">
    <property type="entry name" value="Peptidase_M16"/>
    <property type="match status" value="1"/>
</dbReference>
<keyword evidence="14" id="KW-1185">Reference proteome</keyword>
<evidence type="ECO:0000313" key="13">
    <source>
        <dbReference type="EMBL" id="REC58291.1"/>
    </source>
</evidence>